<evidence type="ECO:0000313" key="2">
    <source>
        <dbReference type="EMBL" id="QEE17363.1"/>
    </source>
</evidence>
<gene>
    <name evidence="2" type="ORF">DSAG12_03196</name>
</gene>
<dbReference type="InterPro" id="IPR011991">
    <property type="entry name" value="ArsR-like_HTH"/>
</dbReference>
<dbReference type="InterPro" id="IPR001845">
    <property type="entry name" value="HTH_ArsR_DNA-bd_dom"/>
</dbReference>
<proteinExistence type="predicted"/>
<dbReference type="Gene3D" id="1.10.10.10">
    <property type="entry name" value="Winged helix-like DNA-binding domain superfamily/Winged helix DNA-binding domain"/>
    <property type="match status" value="1"/>
</dbReference>
<dbReference type="InterPro" id="IPR036388">
    <property type="entry name" value="WH-like_DNA-bd_sf"/>
</dbReference>
<feature type="domain" description="HTH arsR-type" evidence="1">
    <location>
        <begin position="35"/>
        <end position="77"/>
    </location>
</feature>
<dbReference type="Proteomes" id="UP000321408">
    <property type="component" value="Chromosome"/>
</dbReference>
<organism evidence="2 3">
    <name type="scientific">Promethearchaeum syntrophicum</name>
    <dbReference type="NCBI Taxonomy" id="2594042"/>
    <lineage>
        <taxon>Archaea</taxon>
        <taxon>Promethearchaeati</taxon>
        <taxon>Promethearchaeota</taxon>
        <taxon>Promethearchaeia</taxon>
        <taxon>Promethearchaeales</taxon>
        <taxon>Promethearchaeaceae</taxon>
        <taxon>Promethearchaeum</taxon>
    </lineage>
</organism>
<dbReference type="InterPro" id="IPR036390">
    <property type="entry name" value="WH_DNA-bd_sf"/>
</dbReference>
<reference evidence="2 3" key="1">
    <citation type="journal article" date="2020" name="Nature">
        <title>Isolation of an archaeon at the prokaryote-eukaryote interface.</title>
        <authorList>
            <person name="Imachi H."/>
            <person name="Nobu M.K."/>
            <person name="Nakahara N."/>
            <person name="Morono Y."/>
            <person name="Ogawara M."/>
            <person name="Takaki Y."/>
            <person name="Takano Y."/>
            <person name="Uematsu K."/>
            <person name="Ikuta T."/>
            <person name="Ito M."/>
            <person name="Matsui Y."/>
            <person name="Miyazaki M."/>
            <person name="Murata K."/>
            <person name="Saito Y."/>
            <person name="Sakai S."/>
            <person name="Song C."/>
            <person name="Tasumi E."/>
            <person name="Yamanaka Y."/>
            <person name="Yamaguchi T."/>
            <person name="Kamagata Y."/>
            <person name="Tamaki H."/>
            <person name="Takai K."/>
        </authorList>
    </citation>
    <scope>NUCLEOTIDE SEQUENCE [LARGE SCALE GENOMIC DNA]</scope>
    <source>
        <strain evidence="2 3">MK-D1</strain>
    </source>
</reference>
<evidence type="ECO:0000313" key="3">
    <source>
        <dbReference type="Proteomes" id="UP000321408"/>
    </source>
</evidence>
<dbReference type="RefSeq" id="WP_147664259.1">
    <property type="nucleotide sequence ID" value="NZ_CP042905.2"/>
</dbReference>
<dbReference type="GO" id="GO:0003700">
    <property type="term" value="F:DNA-binding transcription factor activity"/>
    <property type="evidence" value="ECO:0007669"/>
    <property type="project" value="InterPro"/>
</dbReference>
<sequence length="108" mass="12777">MSIKIQESDHGTEFIPRDSMVITDPSVINQFQHSVKLIILENLYAEAKTIMQLHKDTKYNPGTIKRHLKDLEEAGLITLARKEMSEKRIIMKFYRVTAREFIIQYRWP</sequence>
<accession>A0A5B9DEZ6</accession>
<dbReference type="AlphaFoldDB" id="A0A5B9DEZ6"/>
<dbReference type="KEGG" id="psyt:DSAG12_03196"/>
<evidence type="ECO:0000259" key="1">
    <source>
        <dbReference type="Pfam" id="PF01022"/>
    </source>
</evidence>
<dbReference type="GeneID" id="41331166"/>
<protein>
    <submittedName>
        <fullName evidence="2">ArsR family transcriptional regulator</fullName>
    </submittedName>
</protein>
<keyword evidence="3" id="KW-1185">Reference proteome</keyword>
<dbReference type="CDD" id="cd00090">
    <property type="entry name" value="HTH_ARSR"/>
    <property type="match status" value="1"/>
</dbReference>
<name>A0A5B9DEZ6_9ARCH</name>
<dbReference type="Pfam" id="PF01022">
    <property type="entry name" value="HTH_5"/>
    <property type="match status" value="1"/>
</dbReference>
<reference evidence="2 3" key="2">
    <citation type="journal article" date="2024" name="Int. J. Syst. Evol. Microbiol.">
        <title>Promethearchaeum syntrophicum gen. nov., sp. nov., an anaerobic, obligately syntrophic archaeon, the first isolate of the lineage 'Asgard' archaea, and proposal of the new archaeal phylum Promethearchaeota phyl. nov. and kingdom Promethearchaeati regn. nov.</title>
        <authorList>
            <person name="Imachi H."/>
            <person name="Nobu M.K."/>
            <person name="Kato S."/>
            <person name="Takaki Y."/>
            <person name="Miyazaki M."/>
            <person name="Miyata M."/>
            <person name="Ogawara M."/>
            <person name="Saito Y."/>
            <person name="Sakai S."/>
            <person name="Tahara Y.O."/>
            <person name="Takano Y."/>
            <person name="Tasumi E."/>
            <person name="Uematsu K."/>
            <person name="Yoshimura T."/>
            <person name="Itoh T."/>
            <person name="Ohkuma M."/>
            <person name="Takai K."/>
        </authorList>
    </citation>
    <scope>NUCLEOTIDE SEQUENCE [LARGE SCALE GENOMIC DNA]</scope>
    <source>
        <strain evidence="2 3">MK-D1</strain>
    </source>
</reference>
<dbReference type="SUPFAM" id="SSF46785">
    <property type="entry name" value="Winged helix' DNA-binding domain"/>
    <property type="match status" value="1"/>
</dbReference>
<dbReference type="EMBL" id="CP042905">
    <property type="protein sequence ID" value="QEE17363.1"/>
    <property type="molecule type" value="Genomic_DNA"/>
</dbReference>